<dbReference type="GO" id="GO:0019216">
    <property type="term" value="P:regulation of lipid metabolic process"/>
    <property type="evidence" value="ECO:0007669"/>
    <property type="project" value="TreeGrafter"/>
</dbReference>
<organism evidence="4">
    <name type="scientific">Blastobotrys adeninivorans</name>
    <name type="common">Yeast</name>
    <name type="synonym">Arxula adeninivorans</name>
    <dbReference type="NCBI Taxonomy" id="409370"/>
    <lineage>
        <taxon>Eukaryota</taxon>
        <taxon>Fungi</taxon>
        <taxon>Dikarya</taxon>
        <taxon>Ascomycota</taxon>
        <taxon>Saccharomycotina</taxon>
        <taxon>Dipodascomycetes</taxon>
        <taxon>Dipodascales</taxon>
        <taxon>Trichomonascaceae</taxon>
        <taxon>Blastobotrys</taxon>
    </lineage>
</organism>
<dbReference type="InterPro" id="IPR010754">
    <property type="entry name" value="OPA3-like"/>
</dbReference>
<dbReference type="Pfam" id="PF07047">
    <property type="entry name" value="OPA3"/>
    <property type="match status" value="1"/>
</dbReference>
<accession>A0A060T3F7</accession>
<dbReference type="AlphaFoldDB" id="A0A060T3F7"/>
<feature type="compositionally biased region" description="Polar residues" evidence="3">
    <location>
        <begin position="166"/>
        <end position="178"/>
    </location>
</feature>
<dbReference type="PANTHER" id="PTHR12499:SF0">
    <property type="entry name" value="OPTIC ATROPHY 3 PROTEIN"/>
    <property type="match status" value="1"/>
</dbReference>
<evidence type="ECO:0000313" key="4">
    <source>
        <dbReference type="EMBL" id="CDP35329.1"/>
    </source>
</evidence>
<comment type="similarity">
    <text evidence="1">Belongs to the OPA3 family.</text>
</comment>
<reference evidence="4" key="2">
    <citation type="submission" date="2014-06" db="EMBL/GenBank/DDBJ databases">
        <title>The complete genome of Blastobotrys (Arxula) adeninivorans LS3 - a yeast of biotechnological interest.</title>
        <authorList>
            <person name="Kunze G."/>
            <person name="Gaillardin C."/>
            <person name="Czernicka M."/>
            <person name="Durrens P."/>
            <person name="Martin T."/>
            <person name="Boer E."/>
            <person name="Gabaldon T."/>
            <person name="Cruz J."/>
            <person name="Talla E."/>
            <person name="Marck C."/>
            <person name="Goffeau A."/>
            <person name="Barbe V."/>
            <person name="Baret P."/>
            <person name="Baronian K."/>
            <person name="Beier S."/>
            <person name="Bleykasten C."/>
            <person name="Bode R."/>
            <person name="Casaregola S."/>
            <person name="Despons L."/>
            <person name="Fairhead C."/>
            <person name="Giersberg M."/>
            <person name="Gierski P."/>
            <person name="Hahnel U."/>
            <person name="Hartmann A."/>
            <person name="Jankowska D."/>
            <person name="Jubin C."/>
            <person name="Jung P."/>
            <person name="Lafontaine I."/>
            <person name="Leh-Louis V."/>
            <person name="Lemaire M."/>
            <person name="Marcet-Houben M."/>
            <person name="Mascher M."/>
            <person name="Morel G."/>
            <person name="Richard G.-F."/>
            <person name="Riechen J."/>
            <person name="Sacerdot C."/>
            <person name="Sarkar A."/>
            <person name="Savel G."/>
            <person name="Schacherer J."/>
            <person name="Sherman D."/>
            <person name="Straub M.-L."/>
            <person name="Stein N."/>
            <person name="Thierry A."/>
            <person name="Trautwein-Schult A."/>
            <person name="Westhof E."/>
            <person name="Worch S."/>
            <person name="Dujon B."/>
            <person name="Souciet J.-L."/>
            <person name="Wincker P."/>
            <person name="Scholz U."/>
            <person name="Neuveglise N."/>
        </authorList>
    </citation>
    <scope>NUCLEOTIDE SEQUENCE</scope>
    <source>
        <strain evidence="4">LS3</strain>
    </source>
</reference>
<dbReference type="PANTHER" id="PTHR12499">
    <property type="entry name" value="OPTIC ATROPHY 3 PROTEIN OPA3"/>
    <property type="match status" value="1"/>
</dbReference>
<protein>
    <submittedName>
        <fullName evidence="4">ARAD1C32912p</fullName>
    </submittedName>
</protein>
<sequence length="202" mass="22144">MSSIALKLTSLLIRTVSKPIANGLKAQAKQHATFRKVCIDMAQFLHRTDMRLRMGLLGEKNLRVRPLNDAKAIDSGANFLSETFIFSVAGGLILFESIRSRRKEMQRRETVADDIRTLQDEIEWLRNVLKAKKVIEEDYKLPQDVKPAILSLKDDGTSAPAGTLAPSVQTDGTKTSDASAPAVTAVKASPVPEATKPTMAKN</sequence>
<keyword evidence="2" id="KW-0175">Coiled coil</keyword>
<reference evidence="4" key="1">
    <citation type="submission" date="2014-02" db="EMBL/GenBank/DDBJ databases">
        <authorList>
            <person name="Genoscope - CEA"/>
        </authorList>
    </citation>
    <scope>NUCLEOTIDE SEQUENCE</scope>
    <source>
        <strain evidence="4">LS3</strain>
    </source>
</reference>
<name>A0A060T3F7_BLAAD</name>
<gene>
    <name evidence="4" type="ORF">GNLVRS02_ARAD1C32912g</name>
</gene>
<dbReference type="GO" id="GO:0005739">
    <property type="term" value="C:mitochondrion"/>
    <property type="evidence" value="ECO:0007669"/>
    <property type="project" value="TreeGrafter"/>
</dbReference>
<dbReference type="PhylomeDB" id="A0A060T3F7"/>
<feature type="region of interest" description="Disordered" evidence="3">
    <location>
        <begin position="152"/>
        <end position="202"/>
    </location>
</feature>
<proteinExistence type="inferred from homology"/>
<evidence type="ECO:0000256" key="2">
    <source>
        <dbReference type="ARBA" id="ARBA00023054"/>
    </source>
</evidence>
<evidence type="ECO:0000256" key="1">
    <source>
        <dbReference type="ARBA" id="ARBA00007584"/>
    </source>
</evidence>
<dbReference type="EMBL" id="HG937693">
    <property type="protein sequence ID" value="CDP35329.1"/>
    <property type="molecule type" value="Genomic_DNA"/>
</dbReference>
<evidence type="ECO:0000256" key="3">
    <source>
        <dbReference type="SAM" id="MobiDB-lite"/>
    </source>
</evidence>